<name>A0A385DFM1_9ACTN</name>
<dbReference type="CDD" id="cd06260">
    <property type="entry name" value="DUF820-like"/>
    <property type="match status" value="1"/>
</dbReference>
<accession>A0A385DFM1</accession>
<keyword evidence="2" id="KW-0378">Hydrolase</keyword>
<dbReference type="PANTHER" id="PTHR35400">
    <property type="entry name" value="SLR1083 PROTEIN"/>
    <property type="match status" value="1"/>
</dbReference>
<dbReference type="RefSeq" id="WP_101276623.1">
    <property type="nucleotide sequence ID" value="NZ_CP031742.1"/>
</dbReference>
<gene>
    <name evidence="2" type="ORF">D0C37_23620</name>
</gene>
<keyword evidence="2" id="KW-0540">Nuclease</keyword>
<evidence type="ECO:0000313" key="2">
    <source>
        <dbReference type="EMBL" id="AXQ57292.1"/>
    </source>
</evidence>
<dbReference type="KEGG" id="sky:D0C37_23620"/>
<dbReference type="GeneID" id="300117127"/>
<dbReference type="InterPro" id="IPR011335">
    <property type="entry name" value="Restrct_endonuc-II-like"/>
</dbReference>
<dbReference type="GO" id="GO:0004519">
    <property type="term" value="F:endonuclease activity"/>
    <property type="evidence" value="ECO:0007669"/>
    <property type="project" value="UniProtKB-KW"/>
</dbReference>
<keyword evidence="2" id="KW-0255">Endonuclease</keyword>
<dbReference type="InterPro" id="IPR008538">
    <property type="entry name" value="Uma2"/>
</dbReference>
<feature type="domain" description="Putative restriction endonuclease" evidence="1">
    <location>
        <begin position="15"/>
        <end position="156"/>
    </location>
</feature>
<protein>
    <submittedName>
        <fullName evidence="2">Uma2 family endonuclease</fullName>
    </submittedName>
</protein>
<dbReference type="InterPro" id="IPR012296">
    <property type="entry name" value="Nuclease_put_TT1808"/>
</dbReference>
<evidence type="ECO:0000313" key="3">
    <source>
        <dbReference type="Proteomes" id="UP000259636"/>
    </source>
</evidence>
<organism evidence="2 3">
    <name type="scientific">Streptomyces koyangensis</name>
    <dbReference type="NCBI Taxonomy" id="188770"/>
    <lineage>
        <taxon>Bacteria</taxon>
        <taxon>Bacillati</taxon>
        <taxon>Actinomycetota</taxon>
        <taxon>Actinomycetes</taxon>
        <taxon>Kitasatosporales</taxon>
        <taxon>Streptomycetaceae</taxon>
        <taxon>Streptomyces</taxon>
        <taxon>Streptomyces aurantiacus group</taxon>
    </lineage>
</organism>
<dbReference type="PANTHER" id="PTHR35400:SF3">
    <property type="entry name" value="SLL1072 PROTEIN"/>
    <property type="match status" value="1"/>
</dbReference>
<proteinExistence type="predicted"/>
<dbReference type="Gene3D" id="3.90.1570.10">
    <property type="entry name" value="tt1808, chain A"/>
    <property type="match status" value="1"/>
</dbReference>
<dbReference type="Pfam" id="PF05685">
    <property type="entry name" value="Uma2"/>
    <property type="match status" value="1"/>
</dbReference>
<dbReference type="SUPFAM" id="SSF52980">
    <property type="entry name" value="Restriction endonuclease-like"/>
    <property type="match status" value="1"/>
</dbReference>
<dbReference type="EMBL" id="CP031742">
    <property type="protein sequence ID" value="AXQ57292.1"/>
    <property type="molecule type" value="Genomic_DNA"/>
</dbReference>
<dbReference type="Proteomes" id="UP000259636">
    <property type="component" value="Chromosome"/>
</dbReference>
<evidence type="ECO:0000259" key="1">
    <source>
        <dbReference type="Pfam" id="PF05685"/>
    </source>
</evidence>
<sequence>MLTDEGPRPGIADFYEALAVPEGYRAELLRGTVLLTAAPGLVHNRIVAAVQDQIPHRRWDRLQTQDIGLLKENSEPQPDLVVLERGKGPDHGRLLPAELVTLLVEVVSRSSIDRDYGDKRSIYAAGGVPGYLIVDPMAAHCVLLTEPYGEGEQADYGVEQTFSFGLDVPVPLLGVELETAGFPTLPPVKRHRRP</sequence>
<reference evidence="2 3" key="1">
    <citation type="submission" date="2018-08" db="EMBL/GenBank/DDBJ databases">
        <authorList>
            <person name="Ferrada E.E."/>
            <person name="Latorre B.A."/>
        </authorList>
    </citation>
    <scope>NUCLEOTIDE SEQUENCE [LARGE SCALE GENOMIC DNA]</scope>
    <source>
        <strain evidence="2 3">VK-A60T</strain>
    </source>
</reference>
<dbReference type="AlphaFoldDB" id="A0A385DFM1"/>